<protein>
    <submittedName>
        <fullName evidence="3">Nitrate reductase molybdenum cofactor assembly chaperone</fullName>
    </submittedName>
</protein>
<dbReference type="OrthoDB" id="4307003at2"/>
<proteinExistence type="predicted"/>
<gene>
    <name evidence="3" type="primary">narJ</name>
    <name evidence="3" type="ORF">EEW87_004885</name>
</gene>
<evidence type="ECO:0000256" key="1">
    <source>
        <dbReference type="ARBA" id="ARBA00023063"/>
    </source>
</evidence>
<name>A0A5P8FKX2_9MICO</name>
<reference evidence="3 4" key="1">
    <citation type="submission" date="2019-09" db="EMBL/GenBank/DDBJ databases">
        <title>Complete Genome Sequence of Janibacter melonis M714 with both human health impact and industrial applications.</title>
        <authorList>
            <person name="Jin M."/>
            <person name="Zhao Q.R."/>
        </authorList>
    </citation>
    <scope>NUCLEOTIDE SEQUENCE [LARGE SCALE GENOMIC DNA]</scope>
    <source>
        <strain evidence="3 4">M714</strain>
    </source>
</reference>
<dbReference type="Proteomes" id="UP000271708">
    <property type="component" value="Chromosome"/>
</dbReference>
<keyword evidence="1" id="KW-0534">Nitrate assimilation</keyword>
<dbReference type="Gene3D" id="1.10.3480.10">
    <property type="entry name" value="TorD-like"/>
    <property type="match status" value="1"/>
</dbReference>
<dbReference type="InterPro" id="IPR036411">
    <property type="entry name" value="TorD-like_sf"/>
</dbReference>
<dbReference type="PANTHER" id="PTHR43680">
    <property type="entry name" value="NITRATE REDUCTASE MOLYBDENUM COFACTOR ASSEMBLY CHAPERONE"/>
    <property type="match status" value="1"/>
</dbReference>
<dbReference type="Pfam" id="PF02613">
    <property type="entry name" value="Nitrate_red_del"/>
    <property type="match status" value="1"/>
</dbReference>
<dbReference type="AlphaFoldDB" id="A0A5P8FKX2"/>
<dbReference type="RefSeq" id="WP_123091525.1">
    <property type="nucleotide sequence ID" value="NZ_CP044548.2"/>
</dbReference>
<dbReference type="NCBIfam" id="TIGR00684">
    <property type="entry name" value="narJ"/>
    <property type="match status" value="1"/>
</dbReference>
<evidence type="ECO:0000256" key="2">
    <source>
        <dbReference type="SAM" id="MobiDB-lite"/>
    </source>
</evidence>
<organism evidence="3 4">
    <name type="scientific">Janibacter melonis</name>
    <dbReference type="NCBI Taxonomy" id="262209"/>
    <lineage>
        <taxon>Bacteria</taxon>
        <taxon>Bacillati</taxon>
        <taxon>Actinomycetota</taxon>
        <taxon>Actinomycetes</taxon>
        <taxon>Micrococcales</taxon>
        <taxon>Intrasporangiaceae</taxon>
        <taxon>Janibacter</taxon>
    </lineage>
</organism>
<dbReference type="GO" id="GO:0016530">
    <property type="term" value="F:metallochaperone activity"/>
    <property type="evidence" value="ECO:0007669"/>
    <property type="project" value="TreeGrafter"/>
</dbReference>
<dbReference type="GO" id="GO:0051131">
    <property type="term" value="P:chaperone-mediated protein complex assembly"/>
    <property type="evidence" value="ECO:0007669"/>
    <property type="project" value="InterPro"/>
</dbReference>
<dbReference type="GO" id="GO:0042128">
    <property type="term" value="P:nitrate assimilation"/>
    <property type="evidence" value="ECO:0007669"/>
    <property type="project" value="UniProtKB-KW"/>
</dbReference>
<sequence length="259" mass="28094">MPWRRHRRSAPALDERAQADAWQIISLLLDYPDERLLTLLPVLRESAKGLPPGVGDRLTGVVDHLESTPLGELQAQYVDTFDVTRRCALHLTYFLHGDTRKRGAALVQFKQAYRRAGVELADEGAELPDHLCVVLELGATVDAATAWRLINDHRVGVELLHTALKGKASPWLPVVQALRATLPALGDDDEQALARLIAQGPPQEDVGIDQSPYTHDPAVEEHLARTSGTTCGSAAADPLRPTPPQALTPGPTIPVGAPR</sequence>
<accession>A0A5P8FKX2</accession>
<evidence type="ECO:0000313" key="4">
    <source>
        <dbReference type="Proteomes" id="UP000271708"/>
    </source>
</evidence>
<dbReference type="InterPro" id="IPR003765">
    <property type="entry name" value="NO3_reductase_chaperone_NarJ"/>
</dbReference>
<dbReference type="InterPro" id="IPR020945">
    <property type="entry name" value="DMSO/NO3_reduct_chaperone"/>
</dbReference>
<feature type="region of interest" description="Disordered" evidence="2">
    <location>
        <begin position="223"/>
        <end position="259"/>
    </location>
</feature>
<dbReference type="GO" id="GO:0051082">
    <property type="term" value="F:unfolded protein binding"/>
    <property type="evidence" value="ECO:0007669"/>
    <property type="project" value="InterPro"/>
</dbReference>
<dbReference type="EMBL" id="CP044548">
    <property type="protein sequence ID" value="QFQ29811.1"/>
    <property type="molecule type" value="Genomic_DNA"/>
</dbReference>
<evidence type="ECO:0000313" key="3">
    <source>
        <dbReference type="EMBL" id="QFQ29811.1"/>
    </source>
</evidence>
<dbReference type="GeneID" id="59160485"/>
<dbReference type="PANTHER" id="PTHR43680:SF2">
    <property type="entry name" value="NITRATE REDUCTASE MOLYBDENUM COFACTOR ASSEMBLY CHAPERONE NARJ"/>
    <property type="match status" value="1"/>
</dbReference>
<dbReference type="SUPFAM" id="SSF89155">
    <property type="entry name" value="TorD-like"/>
    <property type="match status" value="1"/>
</dbReference>
<dbReference type="KEGG" id="jme:EEW87_004885"/>